<dbReference type="EMBL" id="AJLR01000045">
    <property type="protein sequence ID" value="EKN67665.1"/>
    <property type="molecule type" value="Genomic_DNA"/>
</dbReference>
<gene>
    <name evidence="11" type="primary">flgK</name>
    <name evidence="11" type="ORF">BAZO_07284</name>
</gene>
<keyword evidence="5" id="KW-0964">Secreted</keyword>
<accession>K6C969</accession>
<evidence type="ECO:0000256" key="6">
    <source>
        <dbReference type="ARBA" id="ARBA00023143"/>
    </source>
</evidence>
<dbReference type="Pfam" id="PF22638">
    <property type="entry name" value="FlgK_D1"/>
    <property type="match status" value="1"/>
</dbReference>
<dbReference type="InterPro" id="IPR053927">
    <property type="entry name" value="FlgK_helical"/>
</dbReference>
<comment type="subcellular location">
    <subcellularLocation>
        <location evidence="1">Bacterial flagellum</location>
    </subcellularLocation>
    <subcellularLocation>
        <location evidence="2">Secreted</location>
    </subcellularLocation>
</comment>
<dbReference type="STRING" id="1131731.BAZO_07284"/>
<evidence type="ECO:0000259" key="10">
    <source>
        <dbReference type="Pfam" id="PF22638"/>
    </source>
</evidence>
<evidence type="ECO:0000259" key="9">
    <source>
        <dbReference type="Pfam" id="PF06429"/>
    </source>
</evidence>
<keyword evidence="7" id="KW-0175">Coiled coil</keyword>
<dbReference type="Proteomes" id="UP000006315">
    <property type="component" value="Unassembled WGS sequence"/>
</dbReference>
<evidence type="ECO:0000256" key="3">
    <source>
        <dbReference type="ARBA" id="ARBA00009677"/>
    </source>
</evidence>
<feature type="coiled-coil region" evidence="7">
    <location>
        <begin position="166"/>
        <end position="193"/>
    </location>
</feature>
<protein>
    <recommendedName>
        <fullName evidence="4">Flagellar hook-associated protein 1</fullName>
    </recommendedName>
</protein>
<keyword evidence="6" id="KW-0975">Bacterial flagellum</keyword>
<sequence length="668" mass="73550">MVSTFHGLETARRGMMTQQAALYVTGHNIANANTPGYTRQRVNFEATQAYPPVGRNNAKIPGQIGTGVQAGDIQRIRDSFVDTQFRGENSKLGFWQAKAEMLTQMEDIMNEPSDTGLAKSMDEFWNSLQDLAVQPQNNGARRVVRQRGIALANTFNYMYNSLKAVQKDYRNEIDISETQINSLLRQINQLNKQIGSIEPHGYLPNDLYDERDRLVDELSSLVNIKVEVKPSGGLASANAEGLYDIYLATPQGDKLKDSDGKEIQLVNTTDGKAYGIHIKYEDRTVLDSPVSEIRFFELKETEKGFVGLADDAAADNDNATPVYELSKFSSFNTNGRLKGFIEGYGYKEGTDTKGLYNDMLSDLDKMAFTFAEQFNLVHQSGWSLNEIRDGVEHNYNFFDLGGLTADNPAGAAALIKVAQAIMDDVDNIAAAAEGNVIVGSMERTSNVDNKTVGNPSIKGIYDRTKTTPSFSDEAKEIKVELSFDETSNSWSYKFTSYKSDGTNLDISEGTIGTSGKISLYGIDIDTTLVKPKDDDSGIQTWSYTFSAEGVKSSDEAFIGNGSNALELSKVKDALLNYGGSLTNVSTFYQGMIGALGDQTSEALRMLNTSTTLKDSVEQRRMSISNVSLDEEMTNMIKFQHAYNAAARQITLVDEMLDKIINGMGLVGR</sequence>
<evidence type="ECO:0000256" key="1">
    <source>
        <dbReference type="ARBA" id="ARBA00004365"/>
    </source>
</evidence>
<evidence type="ECO:0000256" key="2">
    <source>
        <dbReference type="ARBA" id="ARBA00004613"/>
    </source>
</evidence>
<feature type="domain" description="Flagellar hook-associated protein FlgK helical" evidence="10">
    <location>
        <begin position="102"/>
        <end position="257"/>
    </location>
</feature>
<dbReference type="Pfam" id="PF00460">
    <property type="entry name" value="Flg_bb_rod"/>
    <property type="match status" value="1"/>
</dbReference>
<dbReference type="GO" id="GO:0009424">
    <property type="term" value="C:bacterial-type flagellum hook"/>
    <property type="evidence" value="ECO:0007669"/>
    <property type="project" value="InterPro"/>
</dbReference>
<dbReference type="GO" id="GO:0005576">
    <property type="term" value="C:extracellular region"/>
    <property type="evidence" value="ECO:0007669"/>
    <property type="project" value="UniProtKB-SubCell"/>
</dbReference>
<name>K6C969_SCHAZ</name>
<keyword evidence="11" id="KW-0282">Flagellum</keyword>
<dbReference type="PANTHER" id="PTHR30033:SF1">
    <property type="entry name" value="FLAGELLAR HOOK-ASSOCIATED PROTEIN 1"/>
    <property type="match status" value="1"/>
</dbReference>
<keyword evidence="11" id="KW-0969">Cilium</keyword>
<dbReference type="GO" id="GO:0044780">
    <property type="term" value="P:bacterial-type flagellum assembly"/>
    <property type="evidence" value="ECO:0007669"/>
    <property type="project" value="InterPro"/>
</dbReference>
<dbReference type="InterPro" id="IPR001444">
    <property type="entry name" value="Flag_bb_rod_N"/>
</dbReference>
<feature type="domain" description="Flagellar basal body rod protein N-terminal" evidence="8">
    <location>
        <begin position="8"/>
        <end position="38"/>
    </location>
</feature>
<evidence type="ECO:0000313" key="12">
    <source>
        <dbReference type="Proteomes" id="UP000006315"/>
    </source>
</evidence>
<proteinExistence type="inferred from homology"/>
<dbReference type="GO" id="GO:0005198">
    <property type="term" value="F:structural molecule activity"/>
    <property type="evidence" value="ECO:0007669"/>
    <property type="project" value="InterPro"/>
</dbReference>
<dbReference type="InterPro" id="IPR002371">
    <property type="entry name" value="FlgK"/>
</dbReference>
<dbReference type="NCBIfam" id="TIGR02492">
    <property type="entry name" value="flgK_ends"/>
    <property type="match status" value="1"/>
</dbReference>
<dbReference type="RefSeq" id="WP_003330698.1">
    <property type="nucleotide sequence ID" value="NZ_AJLR01000045.1"/>
</dbReference>
<dbReference type="PANTHER" id="PTHR30033">
    <property type="entry name" value="FLAGELLAR HOOK-ASSOCIATED PROTEIN 1"/>
    <property type="match status" value="1"/>
</dbReference>
<feature type="domain" description="Flagellar basal-body/hook protein C-terminal" evidence="9">
    <location>
        <begin position="618"/>
        <end position="661"/>
    </location>
</feature>
<keyword evidence="11" id="KW-0966">Cell projection</keyword>
<comment type="similarity">
    <text evidence="3">Belongs to the flagella basal body rod proteins family.</text>
</comment>
<reference evidence="11 12" key="1">
    <citation type="journal article" date="2012" name="Front. Microbiol.">
        <title>Redundancy and modularity in membrane-associated dissimilatory nitrate reduction in Bacillus.</title>
        <authorList>
            <person name="Heylen K."/>
            <person name="Keltjens J."/>
        </authorList>
    </citation>
    <scope>NUCLEOTIDE SEQUENCE [LARGE SCALE GENOMIC DNA]</scope>
    <source>
        <strain evidence="11 12">LMG 9581</strain>
    </source>
</reference>
<evidence type="ECO:0000256" key="4">
    <source>
        <dbReference type="ARBA" id="ARBA00016244"/>
    </source>
</evidence>
<organism evidence="11 12">
    <name type="scientific">Schinkia azotoformans LMG 9581</name>
    <dbReference type="NCBI Taxonomy" id="1131731"/>
    <lineage>
        <taxon>Bacteria</taxon>
        <taxon>Bacillati</taxon>
        <taxon>Bacillota</taxon>
        <taxon>Bacilli</taxon>
        <taxon>Bacillales</taxon>
        <taxon>Bacillaceae</taxon>
        <taxon>Calidifontibacillus/Schinkia group</taxon>
        <taxon>Schinkia</taxon>
    </lineage>
</organism>
<evidence type="ECO:0000256" key="7">
    <source>
        <dbReference type="SAM" id="Coils"/>
    </source>
</evidence>
<dbReference type="SUPFAM" id="SSF64518">
    <property type="entry name" value="Phase 1 flagellin"/>
    <property type="match status" value="1"/>
</dbReference>
<dbReference type="AlphaFoldDB" id="K6C969"/>
<evidence type="ECO:0000313" key="11">
    <source>
        <dbReference type="EMBL" id="EKN67665.1"/>
    </source>
</evidence>
<comment type="caution">
    <text evidence="11">The sequence shown here is derived from an EMBL/GenBank/DDBJ whole genome shotgun (WGS) entry which is preliminary data.</text>
</comment>
<keyword evidence="12" id="KW-1185">Reference proteome</keyword>
<dbReference type="Pfam" id="PF06429">
    <property type="entry name" value="Flg_bbr_C"/>
    <property type="match status" value="1"/>
</dbReference>
<evidence type="ECO:0000256" key="5">
    <source>
        <dbReference type="ARBA" id="ARBA00022525"/>
    </source>
</evidence>
<evidence type="ECO:0000259" key="8">
    <source>
        <dbReference type="Pfam" id="PF00460"/>
    </source>
</evidence>
<dbReference type="PATRIC" id="fig|1131731.3.peg.1523"/>
<dbReference type="InterPro" id="IPR010930">
    <property type="entry name" value="Flg_bb/hook_C_dom"/>
</dbReference>